<protein>
    <submittedName>
        <fullName evidence="1">Uncharacterized protein</fullName>
    </submittedName>
</protein>
<evidence type="ECO:0000313" key="1">
    <source>
        <dbReference type="EMBL" id="AKJ38251.1"/>
    </source>
</evidence>
<dbReference type="Proteomes" id="UP000035331">
    <property type="component" value="Chromosome"/>
</dbReference>
<evidence type="ECO:0000313" key="2">
    <source>
        <dbReference type="Proteomes" id="UP000035331"/>
    </source>
</evidence>
<reference evidence="2" key="1">
    <citation type="submission" date="2014-06" db="EMBL/GenBank/DDBJ databases">
        <title>The complete genome sequence of Methanosarcina barkeri CM1.</title>
        <authorList>
            <consortium name="Pastoral Greenhouse Gas Research Consortium"/>
            <person name="Lambie S.C."/>
            <person name="Leahy S.C."/>
            <person name="Kelly W.J."/>
            <person name="Li D."/>
            <person name="Reilly K."/>
            <person name="Attwood G.T."/>
            <person name="Altermann E."/>
        </authorList>
    </citation>
    <scope>NUCLEOTIDE SEQUENCE [LARGE SCALE GENOMIC DNA]</scope>
    <source>
        <strain evidence="2">CM1</strain>
    </source>
</reference>
<gene>
    <name evidence="1" type="ORF">MCM1_1195</name>
</gene>
<sequence length="104" mass="11884">MISANISASIETIRMMINNANACTNTRIEIRSERPQADTWYYMAYTTYQNTQYTFAIHYHPDDGTLHAKEDSATHPGQNVPIPAGNTWVRRLCDASPSFRIREC</sequence>
<organism evidence="1 2">
    <name type="scientific">Methanosarcina barkeri CM1</name>
    <dbReference type="NCBI Taxonomy" id="796385"/>
    <lineage>
        <taxon>Archaea</taxon>
        <taxon>Methanobacteriati</taxon>
        <taxon>Methanobacteriota</taxon>
        <taxon>Stenosarchaea group</taxon>
        <taxon>Methanomicrobia</taxon>
        <taxon>Methanosarcinales</taxon>
        <taxon>Methanosarcinaceae</taxon>
        <taxon>Methanosarcina</taxon>
    </lineage>
</organism>
<name>A0A0G3C8E2_METBA</name>
<proteinExistence type="predicted"/>
<dbReference type="EMBL" id="CP008746">
    <property type="protein sequence ID" value="AKJ38251.1"/>
    <property type="molecule type" value="Genomic_DNA"/>
</dbReference>
<dbReference type="AlphaFoldDB" id="A0A0G3C8E2"/>
<dbReference type="PATRIC" id="fig|796385.3.peg.1502"/>
<accession>A0A0G3C8E2</accession>
<reference evidence="1 2" key="2">
    <citation type="journal article" date="2015" name="Stand. Genomic Sci.">
        <title>The complete genome sequence of the rumen methanogen Methanosarcina barkeri CM1.</title>
        <authorList>
            <person name="Lambie S.C."/>
            <person name="Kelly W.J."/>
            <person name="Leahy S.C."/>
            <person name="Li D."/>
            <person name="Reilly K."/>
            <person name="McAllister T.A."/>
            <person name="Valle E.R."/>
            <person name="Attwood G.T."/>
            <person name="Altermann E."/>
        </authorList>
    </citation>
    <scope>NUCLEOTIDE SEQUENCE [LARGE SCALE GENOMIC DNA]</scope>
    <source>
        <strain evidence="1 2">CM1</strain>
    </source>
</reference>